<evidence type="ECO:0000313" key="2">
    <source>
        <dbReference type="EMBL" id="KAK9880432.1"/>
    </source>
</evidence>
<keyword evidence="3" id="KW-1185">Reference proteome</keyword>
<feature type="compositionally biased region" description="Polar residues" evidence="1">
    <location>
        <begin position="9"/>
        <end position="20"/>
    </location>
</feature>
<evidence type="ECO:0000256" key="1">
    <source>
        <dbReference type="SAM" id="MobiDB-lite"/>
    </source>
</evidence>
<accession>A0AAW1UIS1</accession>
<organism evidence="2 3">
    <name type="scientific">Henosepilachna vigintioctopunctata</name>
    <dbReference type="NCBI Taxonomy" id="420089"/>
    <lineage>
        <taxon>Eukaryota</taxon>
        <taxon>Metazoa</taxon>
        <taxon>Ecdysozoa</taxon>
        <taxon>Arthropoda</taxon>
        <taxon>Hexapoda</taxon>
        <taxon>Insecta</taxon>
        <taxon>Pterygota</taxon>
        <taxon>Neoptera</taxon>
        <taxon>Endopterygota</taxon>
        <taxon>Coleoptera</taxon>
        <taxon>Polyphaga</taxon>
        <taxon>Cucujiformia</taxon>
        <taxon>Coccinelloidea</taxon>
        <taxon>Coccinellidae</taxon>
        <taxon>Epilachninae</taxon>
        <taxon>Epilachnini</taxon>
        <taxon>Henosepilachna</taxon>
    </lineage>
</organism>
<dbReference type="Proteomes" id="UP001431783">
    <property type="component" value="Unassembled WGS sequence"/>
</dbReference>
<feature type="compositionally biased region" description="Basic and acidic residues" evidence="1">
    <location>
        <begin position="141"/>
        <end position="153"/>
    </location>
</feature>
<proteinExistence type="predicted"/>
<gene>
    <name evidence="2" type="ORF">WA026_011679</name>
</gene>
<dbReference type="EMBL" id="JARQZJ010000065">
    <property type="protein sequence ID" value="KAK9880432.1"/>
    <property type="molecule type" value="Genomic_DNA"/>
</dbReference>
<feature type="region of interest" description="Disordered" evidence="1">
    <location>
        <begin position="1"/>
        <end position="20"/>
    </location>
</feature>
<feature type="compositionally biased region" description="Basic residues" evidence="1">
    <location>
        <begin position="173"/>
        <end position="183"/>
    </location>
</feature>
<protein>
    <submittedName>
        <fullName evidence="2">Uncharacterized protein</fullName>
    </submittedName>
</protein>
<dbReference type="AlphaFoldDB" id="A0AAW1UIS1"/>
<sequence>MHYALITPNDYSGESDSQLSAERVAEPKKFVLKRRGAINALRFDHTLRLQWRVRQSALGRESRRTEEVRIEAESGESDSQLSAERVAEPKKFVLKRRVTPSQLLSAESTVSPLYSLGAINALRFDHTLRLQWRVRQSALGRESRRTEEVRIEAESGESDSQLSAERDAEPKKVVLKRRGRYSA</sequence>
<feature type="region of interest" description="Disordered" evidence="1">
    <location>
        <begin position="139"/>
        <end position="183"/>
    </location>
</feature>
<comment type="caution">
    <text evidence="2">The sequence shown here is derived from an EMBL/GenBank/DDBJ whole genome shotgun (WGS) entry which is preliminary data.</text>
</comment>
<evidence type="ECO:0000313" key="3">
    <source>
        <dbReference type="Proteomes" id="UP001431783"/>
    </source>
</evidence>
<reference evidence="2 3" key="1">
    <citation type="submission" date="2023-03" db="EMBL/GenBank/DDBJ databases">
        <title>Genome insight into feeding habits of ladybird beetles.</title>
        <authorList>
            <person name="Li H.-S."/>
            <person name="Huang Y.-H."/>
            <person name="Pang H."/>
        </authorList>
    </citation>
    <scope>NUCLEOTIDE SEQUENCE [LARGE SCALE GENOMIC DNA]</scope>
    <source>
        <strain evidence="2">SYSU_2023b</strain>
        <tissue evidence="2">Whole body</tissue>
    </source>
</reference>
<name>A0AAW1UIS1_9CUCU</name>